<accession>A0A2N9HH24</accession>
<evidence type="ECO:0000256" key="2">
    <source>
        <dbReference type="ARBA" id="ARBA00038334"/>
    </source>
</evidence>
<name>A0A2N9HH24_FAGSY</name>
<dbReference type="AlphaFoldDB" id="A0A2N9HH24"/>
<gene>
    <name evidence="4" type="ORF">FSB_LOCUS39344</name>
</gene>
<dbReference type="SUPFAM" id="SSF53474">
    <property type="entry name" value="alpha/beta-Hydrolases"/>
    <property type="match status" value="4"/>
</dbReference>
<dbReference type="Gene3D" id="3.40.50.1820">
    <property type="entry name" value="alpha/beta hydrolase"/>
    <property type="match status" value="5"/>
</dbReference>
<protein>
    <recommendedName>
        <fullName evidence="3">AB hydrolase-1 domain-containing protein</fullName>
    </recommendedName>
</protein>
<dbReference type="PRINTS" id="PR00412">
    <property type="entry name" value="EPOXHYDRLASE"/>
</dbReference>
<proteinExistence type="inferred from homology"/>
<reference evidence="4" key="1">
    <citation type="submission" date="2018-02" db="EMBL/GenBank/DDBJ databases">
        <authorList>
            <person name="Cohen D.B."/>
            <person name="Kent A.D."/>
        </authorList>
    </citation>
    <scope>NUCLEOTIDE SEQUENCE</scope>
</reference>
<dbReference type="InterPro" id="IPR000073">
    <property type="entry name" value="AB_hydrolase_1"/>
</dbReference>
<evidence type="ECO:0000256" key="1">
    <source>
        <dbReference type="ARBA" id="ARBA00022801"/>
    </source>
</evidence>
<comment type="similarity">
    <text evidence="2">Belongs to the AB hydrolase superfamily. Epoxide hydrolase family.</text>
</comment>
<dbReference type="Pfam" id="PF00561">
    <property type="entry name" value="Abhydrolase_1"/>
    <property type="match status" value="2"/>
</dbReference>
<dbReference type="InterPro" id="IPR029058">
    <property type="entry name" value="AB_hydrolase_fold"/>
</dbReference>
<feature type="domain" description="AB hydrolase-1" evidence="3">
    <location>
        <begin position="420"/>
        <end position="545"/>
    </location>
</feature>
<evidence type="ECO:0000259" key="3">
    <source>
        <dbReference type="Pfam" id="PF00561"/>
    </source>
</evidence>
<dbReference type="InterPro" id="IPR000639">
    <property type="entry name" value="Epox_hydrolase-like"/>
</dbReference>
<dbReference type="GO" id="GO:0016787">
    <property type="term" value="F:hydrolase activity"/>
    <property type="evidence" value="ECO:0007669"/>
    <property type="project" value="UniProtKB-KW"/>
</dbReference>
<sequence length="951" mass="107317">MGVPYLPPGPATFDKHLPEGFYISRWREPGRAEADFGRFDAKTVVRNVYILFSKSEIPIAAEDQEIMDLVDPSTPLPPWFTEEDLAAYGALYEKSGFQTALQVPYRSFGEDINMADPIVKHPALFIMGSKDYVLKFPGMEDYINSGTVKEFVPNLEITFLPDGTHFVHEQSPDEVNQLILSFLGKHPSNPYLMSKRQYLIKDFGARLAYLFAILHPKRVLGVITLGVPFMPERSTFHKYLPEGFYMSRWQEPGRAKADYRRLDAKTIIRNIYILFSRSEIPIAAENQEIMDLVDSSTPLPLWFTEEDLTTYGALYEKSGFQTALQIPHRSVGKDFTITDAKVKVPVLLIMGGKDYILKFQGMEDYIKSGKVKEVVPNLEITFLPEGTHFVQEQSPNETVCANSYPSLSSLPEFTENGPHVIVFLHGFPEIWYTWRHQMIAVAKAGFRAIAPDYRGYGLSDPPPQPEKALFSDLITDLLGILDALQISKVFLIAKDFGAWPAYVFANFHPERVLGVVTMGVPYLPPGSATFDKEPGRAEADFGRFDAKTVVKNVYILFSKSEIPIAAENQEIMDLVDPSTPLPPWFTEEDLAAYGALYEKSGFQTALQLPYSKDYVLKFPGIEDYINSGTVKEFVPNLEITFLPEGTHFVHEQSPDEVNQLILSFLGKHHKFVDVQGLKLHVAEVGTGPNVVVFLHGFPEIWYSWRHQMIALANAGFRAIAPDHRGYGLSDRPPPQLNKASFVDLITDLLTLLDALQISKVFLVAKDFGARPAYLFAILHPKKEGFYMSRWQELGQAEADCRRLDAKTVIRNIYILFSRSEIPIAAENQEIMDLVDSSTPLPLWFTEEDLTTYGALYEKSGFQTALQIPHRSVGKDFTITDAKVKVPVLLIMGGKDYILKFQGMEDYIKSGNVKKVVPNLEITFLPQGTHFVQEQSPDEVNHLIFTFLGKHV</sequence>
<dbReference type="PANTHER" id="PTHR43329">
    <property type="entry name" value="EPOXIDE HYDROLASE"/>
    <property type="match status" value="1"/>
</dbReference>
<dbReference type="EMBL" id="OIVN01003469">
    <property type="protein sequence ID" value="SPD11462.1"/>
    <property type="molecule type" value="Genomic_DNA"/>
</dbReference>
<keyword evidence="1" id="KW-0378">Hydrolase</keyword>
<evidence type="ECO:0000313" key="4">
    <source>
        <dbReference type="EMBL" id="SPD11462.1"/>
    </source>
</evidence>
<feature type="domain" description="AB hydrolase-1" evidence="3">
    <location>
        <begin position="689"/>
        <end position="782"/>
    </location>
</feature>
<organism evidence="4">
    <name type="scientific">Fagus sylvatica</name>
    <name type="common">Beechnut</name>
    <dbReference type="NCBI Taxonomy" id="28930"/>
    <lineage>
        <taxon>Eukaryota</taxon>
        <taxon>Viridiplantae</taxon>
        <taxon>Streptophyta</taxon>
        <taxon>Embryophyta</taxon>
        <taxon>Tracheophyta</taxon>
        <taxon>Spermatophyta</taxon>
        <taxon>Magnoliopsida</taxon>
        <taxon>eudicotyledons</taxon>
        <taxon>Gunneridae</taxon>
        <taxon>Pentapetalae</taxon>
        <taxon>rosids</taxon>
        <taxon>fabids</taxon>
        <taxon>Fagales</taxon>
        <taxon>Fagaceae</taxon>
        <taxon>Fagus</taxon>
    </lineage>
</organism>